<organism evidence="1">
    <name type="scientific">Cyanothece sp. (strain PCC 7425 / ATCC 29141)</name>
    <dbReference type="NCBI Taxonomy" id="395961"/>
    <lineage>
        <taxon>Bacteria</taxon>
        <taxon>Bacillati</taxon>
        <taxon>Cyanobacteriota</taxon>
        <taxon>Cyanophyceae</taxon>
        <taxon>Gomontiellales</taxon>
        <taxon>Cyanothecaceae</taxon>
        <taxon>Cyanothece</taxon>
    </lineage>
</organism>
<evidence type="ECO:0000313" key="1">
    <source>
        <dbReference type="EMBL" id="ACL46629.1"/>
    </source>
</evidence>
<accession>B8HYH5</accession>
<dbReference type="EMBL" id="CP001344">
    <property type="protein sequence ID" value="ACL46629.1"/>
    <property type="molecule type" value="Genomic_DNA"/>
</dbReference>
<protein>
    <submittedName>
        <fullName evidence="1">Uncharacterized protein</fullName>
    </submittedName>
</protein>
<proteinExistence type="predicted"/>
<sequence>MKAIEHEHFTVYVIEDSDPDNHPLRFHSKNKRDSFNSGIAIGSVRFDHSDQRETKMQHLDSEFQQRLDDARNSYLSRLTKGTYQPPARTDEEAQQRLDQARQAYLDGMTGKR</sequence>
<reference evidence="1" key="1">
    <citation type="submission" date="2009-01" db="EMBL/GenBank/DDBJ databases">
        <title>Complete sequence of chromosome Cyanothece sp. PCC 7425.</title>
        <authorList>
            <consortium name="US DOE Joint Genome Institute"/>
            <person name="Lucas S."/>
            <person name="Copeland A."/>
            <person name="Lapidus A."/>
            <person name="Glavina del Rio T."/>
            <person name="Dalin E."/>
            <person name="Tice H."/>
            <person name="Bruce D."/>
            <person name="Goodwin L."/>
            <person name="Pitluck S."/>
            <person name="Sims D."/>
            <person name="Meineke L."/>
            <person name="Brettin T."/>
            <person name="Detter J.C."/>
            <person name="Han C."/>
            <person name="Larimer F."/>
            <person name="Land M."/>
            <person name="Hauser L."/>
            <person name="Kyrpides N."/>
            <person name="Ovchinnikova G."/>
            <person name="Liberton M."/>
            <person name="Stoeckel J."/>
            <person name="Banerjee A."/>
            <person name="Singh A."/>
            <person name="Page L."/>
            <person name="Sato H."/>
            <person name="Zhao L."/>
            <person name="Sherman L."/>
            <person name="Pakrasi H."/>
            <person name="Richardson P."/>
        </authorList>
    </citation>
    <scope>NUCLEOTIDE SEQUENCE</scope>
    <source>
        <strain evidence="1">PCC 7425</strain>
    </source>
</reference>
<dbReference type="KEGG" id="cyn:Cyan7425_4319"/>
<gene>
    <name evidence="1" type="ordered locus">Cyan7425_4319</name>
</gene>
<dbReference type="STRING" id="395961.Cyan7425_4319"/>
<dbReference type="HOGENOM" id="CLU_2141756_0_0_3"/>
<dbReference type="AlphaFoldDB" id="B8HYH5"/>
<name>B8HYH5_CYAP4</name>